<proteinExistence type="predicted"/>
<dbReference type="InterPro" id="IPR012677">
    <property type="entry name" value="Nucleotide-bd_a/b_plait_sf"/>
</dbReference>
<accession>X1MI45</accession>
<comment type="caution">
    <text evidence="2">The sequence shown here is derived from an EMBL/GenBank/DDBJ whole genome shotgun (WGS) entry which is preliminary data.</text>
</comment>
<dbReference type="EMBL" id="BARV01008625">
    <property type="protein sequence ID" value="GAI06009.1"/>
    <property type="molecule type" value="Genomic_DNA"/>
</dbReference>
<dbReference type="Pfam" id="PF03880">
    <property type="entry name" value="DbpA"/>
    <property type="match status" value="1"/>
</dbReference>
<organism evidence="2">
    <name type="scientific">marine sediment metagenome</name>
    <dbReference type="NCBI Taxonomy" id="412755"/>
    <lineage>
        <taxon>unclassified sequences</taxon>
        <taxon>metagenomes</taxon>
        <taxon>ecological metagenomes</taxon>
    </lineage>
</organism>
<dbReference type="Gene3D" id="3.30.70.330">
    <property type="match status" value="1"/>
</dbReference>
<evidence type="ECO:0000259" key="1">
    <source>
        <dbReference type="Pfam" id="PF03880"/>
    </source>
</evidence>
<feature type="domain" description="DEAD box helicase DbpA/CsdA RNA-binding" evidence="1">
    <location>
        <begin position="46"/>
        <end position="116"/>
    </location>
</feature>
<gene>
    <name evidence="2" type="ORF">S06H3_17279</name>
</gene>
<protein>
    <recommendedName>
        <fullName evidence="1">DEAD box helicase DbpA/CsdA RNA-binding domain-containing protein</fullName>
    </recommendedName>
</protein>
<dbReference type="InterPro" id="IPR005580">
    <property type="entry name" value="DbpA/CsdA_RNA-bd_dom"/>
</dbReference>
<reference evidence="2" key="1">
    <citation type="journal article" date="2014" name="Front. Microbiol.">
        <title>High frequency of phylogenetically diverse reductive dehalogenase-homologous genes in deep subseafloor sedimentary metagenomes.</title>
        <authorList>
            <person name="Kawai M."/>
            <person name="Futagami T."/>
            <person name="Toyoda A."/>
            <person name="Takaki Y."/>
            <person name="Nishi S."/>
            <person name="Hori S."/>
            <person name="Arai W."/>
            <person name="Tsubouchi T."/>
            <person name="Morono Y."/>
            <person name="Uchiyama I."/>
            <person name="Ito T."/>
            <person name="Fujiyama A."/>
            <person name="Inagaki F."/>
            <person name="Takami H."/>
        </authorList>
    </citation>
    <scope>NUCLEOTIDE SEQUENCE</scope>
    <source>
        <strain evidence="2">Expedition CK06-06</strain>
    </source>
</reference>
<sequence length="125" mass="14169">DDNNSTQILAKLLSYCFDDKLNPGLYNEIKDLSGKNRKIEMEGRTRLFVALGKKDKISPSKLVKFIIKNTGVRNSAIDQVEVYNDFSFITVPFKEAEIILGVFQKNSGKRKSLVVKAKKSKLNKQ</sequence>
<evidence type="ECO:0000313" key="2">
    <source>
        <dbReference type="EMBL" id="GAI06009.1"/>
    </source>
</evidence>
<name>X1MI45_9ZZZZ</name>
<dbReference type="CDD" id="cd12252">
    <property type="entry name" value="RRM_DbpA"/>
    <property type="match status" value="1"/>
</dbReference>
<dbReference type="AlphaFoldDB" id="X1MI45"/>
<feature type="non-terminal residue" evidence="2">
    <location>
        <position position="1"/>
    </location>
</feature>